<evidence type="ECO:0000313" key="5">
    <source>
        <dbReference type="Proteomes" id="UP000640426"/>
    </source>
</evidence>
<proteinExistence type="predicted"/>
<dbReference type="RefSeq" id="WP_199040937.1">
    <property type="nucleotide sequence ID" value="NZ_JAELXS010000013.1"/>
</dbReference>
<feature type="domain" description="Response regulatory" evidence="3">
    <location>
        <begin position="7"/>
        <end position="120"/>
    </location>
</feature>
<sequence length="125" mass="13250">MAAPRCVVLIVDDETIIRTLIEDALILLGYEVLVAESGDAGLPIVASRATIDVIVTDIVMPGALNGFDLIEQAKALRPGIHTVAMSGYVANHGDKIGLADRFLQKPFTIPALDRALRSLVVGKCA</sequence>
<dbReference type="SMART" id="SM00448">
    <property type="entry name" value="REC"/>
    <property type="match status" value="1"/>
</dbReference>
<keyword evidence="5" id="KW-1185">Reference proteome</keyword>
<dbReference type="PROSITE" id="PS50110">
    <property type="entry name" value="RESPONSE_REGULATORY"/>
    <property type="match status" value="1"/>
</dbReference>
<comment type="caution">
    <text evidence="4">The sequence shown here is derived from an EMBL/GenBank/DDBJ whole genome shotgun (WGS) entry which is preliminary data.</text>
</comment>
<gene>
    <name evidence="4" type="ORF">JAO74_16850</name>
</gene>
<accession>A0ABS0XTV1</accession>
<organism evidence="4 5">
    <name type="scientific">Sphingomonas mollis</name>
    <dbReference type="NCBI Taxonomy" id="2795726"/>
    <lineage>
        <taxon>Bacteria</taxon>
        <taxon>Pseudomonadati</taxon>
        <taxon>Pseudomonadota</taxon>
        <taxon>Alphaproteobacteria</taxon>
        <taxon>Sphingomonadales</taxon>
        <taxon>Sphingomonadaceae</taxon>
        <taxon>Sphingomonas</taxon>
    </lineage>
</organism>
<dbReference type="Proteomes" id="UP000640426">
    <property type="component" value="Unassembled WGS sequence"/>
</dbReference>
<dbReference type="InterPro" id="IPR050595">
    <property type="entry name" value="Bact_response_regulator"/>
</dbReference>
<dbReference type="Gene3D" id="3.40.50.2300">
    <property type="match status" value="1"/>
</dbReference>
<dbReference type="InterPro" id="IPR011006">
    <property type="entry name" value="CheY-like_superfamily"/>
</dbReference>
<dbReference type="EMBL" id="JAELXS010000013">
    <property type="protein sequence ID" value="MBJ6123457.1"/>
    <property type="molecule type" value="Genomic_DNA"/>
</dbReference>
<name>A0ABS0XTV1_9SPHN</name>
<evidence type="ECO:0000256" key="1">
    <source>
        <dbReference type="ARBA" id="ARBA00022553"/>
    </source>
</evidence>
<evidence type="ECO:0000259" key="3">
    <source>
        <dbReference type="PROSITE" id="PS50110"/>
    </source>
</evidence>
<evidence type="ECO:0000313" key="4">
    <source>
        <dbReference type="EMBL" id="MBJ6123457.1"/>
    </source>
</evidence>
<evidence type="ECO:0000256" key="2">
    <source>
        <dbReference type="PROSITE-ProRule" id="PRU00169"/>
    </source>
</evidence>
<dbReference type="InterPro" id="IPR001789">
    <property type="entry name" value="Sig_transdc_resp-reg_receiver"/>
</dbReference>
<dbReference type="SUPFAM" id="SSF52172">
    <property type="entry name" value="CheY-like"/>
    <property type="match status" value="1"/>
</dbReference>
<dbReference type="Pfam" id="PF00072">
    <property type="entry name" value="Response_reg"/>
    <property type="match status" value="1"/>
</dbReference>
<dbReference type="PANTHER" id="PTHR44591">
    <property type="entry name" value="STRESS RESPONSE REGULATOR PROTEIN 1"/>
    <property type="match status" value="1"/>
</dbReference>
<protein>
    <submittedName>
        <fullName evidence="4">Response regulator</fullName>
    </submittedName>
</protein>
<feature type="modified residue" description="4-aspartylphosphate" evidence="2">
    <location>
        <position position="57"/>
    </location>
</feature>
<reference evidence="5" key="1">
    <citation type="submission" date="2020-12" db="EMBL/GenBank/DDBJ databases">
        <title>Hymenobacter sp.</title>
        <authorList>
            <person name="Kim M.K."/>
        </authorList>
    </citation>
    <scope>NUCLEOTIDE SEQUENCE [LARGE SCALE GENOMIC DNA]</scope>
    <source>
        <strain evidence="5">BT553</strain>
    </source>
</reference>
<keyword evidence="1 2" id="KW-0597">Phosphoprotein</keyword>
<dbReference type="PANTHER" id="PTHR44591:SF23">
    <property type="entry name" value="CHEY SUBFAMILY"/>
    <property type="match status" value="1"/>
</dbReference>